<feature type="transmembrane region" description="Helical" evidence="2">
    <location>
        <begin position="72"/>
        <end position="98"/>
    </location>
</feature>
<dbReference type="InterPro" id="IPR025557">
    <property type="entry name" value="DUF4282"/>
</dbReference>
<dbReference type="Proteomes" id="UP001164305">
    <property type="component" value="Chromosome"/>
</dbReference>
<evidence type="ECO:0000256" key="2">
    <source>
        <dbReference type="SAM" id="Phobius"/>
    </source>
</evidence>
<evidence type="ECO:0000256" key="1">
    <source>
        <dbReference type="SAM" id="MobiDB-lite"/>
    </source>
</evidence>
<keyword evidence="4" id="KW-1185">Reference proteome</keyword>
<accession>A0ABY6G230</accession>
<dbReference type="EMBL" id="CP107020">
    <property type="protein sequence ID" value="UYG16696.1"/>
    <property type="molecule type" value="Genomic_DNA"/>
</dbReference>
<keyword evidence="2" id="KW-0812">Transmembrane</keyword>
<feature type="region of interest" description="Disordered" evidence="1">
    <location>
        <begin position="1"/>
        <end position="40"/>
    </location>
</feature>
<evidence type="ECO:0000313" key="3">
    <source>
        <dbReference type="EMBL" id="UYG16696.1"/>
    </source>
</evidence>
<reference evidence="3" key="1">
    <citation type="submission" date="2022-10" db="EMBL/GenBank/DDBJ databases">
        <title>Whole-Genome Sequencing of Brachybacterium huguangmaarense BRM-3, Isolated from Betula schmidtii.</title>
        <authorList>
            <person name="Haam D."/>
        </authorList>
    </citation>
    <scope>NUCLEOTIDE SEQUENCE</scope>
    <source>
        <strain evidence="3">BRM-3</strain>
    </source>
</reference>
<evidence type="ECO:0000313" key="4">
    <source>
        <dbReference type="Proteomes" id="UP001164305"/>
    </source>
</evidence>
<feature type="transmembrane region" description="Helical" evidence="2">
    <location>
        <begin position="110"/>
        <end position="133"/>
    </location>
</feature>
<dbReference type="RefSeq" id="WP_263593909.1">
    <property type="nucleotide sequence ID" value="NZ_CP107020.1"/>
</dbReference>
<keyword evidence="2" id="KW-1133">Transmembrane helix</keyword>
<protein>
    <submittedName>
        <fullName evidence="3">DUF4282 domain-containing protein</fullName>
    </submittedName>
</protein>
<feature type="compositionally biased region" description="Pro residues" evidence="1">
    <location>
        <begin position="1"/>
        <end position="22"/>
    </location>
</feature>
<organism evidence="3 4">
    <name type="scientific">Brachybacterium huguangmaarense</name>
    <dbReference type="NCBI Taxonomy" id="1652028"/>
    <lineage>
        <taxon>Bacteria</taxon>
        <taxon>Bacillati</taxon>
        <taxon>Actinomycetota</taxon>
        <taxon>Actinomycetes</taxon>
        <taxon>Micrococcales</taxon>
        <taxon>Dermabacteraceae</taxon>
        <taxon>Brachybacterium</taxon>
    </lineage>
</organism>
<sequence>MSHPNPYGPPPSTTPDPSPWSPIPASGTGTEPTAPASAAAPAPRRENVVVRLLKGLVDFSFRRSVLVDGAGVVYAVCIAAMVLTWLFWLLVASLVGFSSAGYGYYDDELLAPWLPVVVLLLGWIPALLGIIIARVSIEFMTSTVRTAHETQASADLLRHLVARADEAAQQPDADGTHA</sequence>
<gene>
    <name evidence="3" type="ORF">BRM3_14030</name>
</gene>
<keyword evidence="2" id="KW-0472">Membrane</keyword>
<name>A0ABY6G230_9MICO</name>
<dbReference type="Pfam" id="PF14110">
    <property type="entry name" value="DUF4282"/>
    <property type="match status" value="1"/>
</dbReference>
<proteinExistence type="predicted"/>